<feature type="transmembrane region" description="Helical" evidence="6">
    <location>
        <begin position="98"/>
        <end position="118"/>
    </location>
</feature>
<keyword evidence="4 6" id="KW-1133">Transmembrane helix</keyword>
<keyword evidence="3 6" id="KW-0812">Transmembrane</keyword>
<evidence type="ECO:0000256" key="6">
    <source>
        <dbReference type="SAM" id="Phobius"/>
    </source>
</evidence>
<dbReference type="SUPFAM" id="SSF103473">
    <property type="entry name" value="MFS general substrate transporter"/>
    <property type="match status" value="1"/>
</dbReference>
<dbReference type="PANTHER" id="PTHR23519">
    <property type="entry name" value="AUTOPHAGY-RELATED PROTEIN 22"/>
    <property type="match status" value="1"/>
</dbReference>
<evidence type="ECO:0000256" key="2">
    <source>
        <dbReference type="ARBA" id="ARBA00022448"/>
    </source>
</evidence>
<dbReference type="RefSeq" id="WP_344124476.1">
    <property type="nucleotide sequence ID" value="NZ_BAAAOA010000046.1"/>
</dbReference>
<gene>
    <name evidence="8" type="ORF">GCM10009767_33480</name>
</gene>
<feature type="transmembrane region" description="Helical" evidence="6">
    <location>
        <begin position="124"/>
        <end position="147"/>
    </location>
</feature>
<feature type="transmembrane region" description="Helical" evidence="6">
    <location>
        <begin position="168"/>
        <end position="190"/>
    </location>
</feature>
<proteinExistence type="predicted"/>
<dbReference type="PANTHER" id="PTHR23519:SF1">
    <property type="entry name" value="AUTOPHAGY-RELATED PROTEIN 22"/>
    <property type="match status" value="1"/>
</dbReference>
<evidence type="ECO:0000313" key="9">
    <source>
        <dbReference type="Proteomes" id="UP001501204"/>
    </source>
</evidence>
<evidence type="ECO:0000259" key="7">
    <source>
        <dbReference type="PROSITE" id="PS50850"/>
    </source>
</evidence>
<keyword evidence="5 6" id="KW-0472">Membrane</keyword>
<dbReference type="Proteomes" id="UP001501204">
    <property type="component" value="Unassembled WGS sequence"/>
</dbReference>
<feature type="transmembrane region" description="Helical" evidence="6">
    <location>
        <begin position="323"/>
        <end position="340"/>
    </location>
</feature>
<accession>A0ABP4XB84</accession>
<evidence type="ECO:0000256" key="1">
    <source>
        <dbReference type="ARBA" id="ARBA00004651"/>
    </source>
</evidence>
<feature type="transmembrane region" description="Helical" evidence="6">
    <location>
        <begin position="258"/>
        <end position="281"/>
    </location>
</feature>
<evidence type="ECO:0000256" key="3">
    <source>
        <dbReference type="ARBA" id="ARBA00022692"/>
    </source>
</evidence>
<reference evidence="9" key="1">
    <citation type="journal article" date="2019" name="Int. J. Syst. Evol. Microbiol.">
        <title>The Global Catalogue of Microorganisms (GCM) 10K type strain sequencing project: providing services to taxonomists for standard genome sequencing and annotation.</title>
        <authorList>
            <consortium name="The Broad Institute Genomics Platform"/>
            <consortium name="The Broad Institute Genome Sequencing Center for Infectious Disease"/>
            <person name="Wu L."/>
            <person name="Ma J."/>
        </authorList>
    </citation>
    <scope>NUCLEOTIDE SEQUENCE [LARGE SCALE GENOMIC DNA]</scope>
    <source>
        <strain evidence="9">JCM 14735</strain>
    </source>
</reference>
<dbReference type="PROSITE" id="PS50850">
    <property type="entry name" value="MFS"/>
    <property type="match status" value="1"/>
</dbReference>
<feature type="transmembrane region" description="Helical" evidence="6">
    <location>
        <begin position="346"/>
        <end position="369"/>
    </location>
</feature>
<feature type="domain" description="Major facilitator superfamily (MFS) profile" evidence="7">
    <location>
        <begin position="256"/>
        <end position="452"/>
    </location>
</feature>
<evidence type="ECO:0000256" key="5">
    <source>
        <dbReference type="ARBA" id="ARBA00023136"/>
    </source>
</evidence>
<dbReference type="InterPro" id="IPR020846">
    <property type="entry name" value="MFS_dom"/>
</dbReference>
<feature type="transmembrane region" description="Helical" evidence="6">
    <location>
        <begin position="202"/>
        <end position="222"/>
    </location>
</feature>
<feature type="transmembrane region" description="Helical" evidence="6">
    <location>
        <begin position="412"/>
        <end position="429"/>
    </location>
</feature>
<keyword evidence="9" id="KW-1185">Reference proteome</keyword>
<dbReference type="EMBL" id="BAAAOA010000046">
    <property type="protein sequence ID" value="GAA1772832.1"/>
    <property type="molecule type" value="Genomic_DNA"/>
</dbReference>
<comment type="subcellular location">
    <subcellularLocation>
        <location evidence="1">Cell membrane</location>
        <topology evidence="1">Multi-pass membrane protein</topology>
    </subcellularLocation>
</comment>
<dbReference type="InterPro" id="IPR036259">
    <property type="entry name" value="MFS_trans_sf"/>
</dbReference>
<feature type="transmembrane region" description="Helical" evidence="6">
    <location>
        <begin position="293"/>
        <end position="311"/>
    </location>
</feature>
<name>A0ABP4XB84_9MICC</name>
<feature type="transmembrane region" description="Helical" evidence="6">
    <location>
        <begin position="381"/>
        <end position="406"/>
    </location>
</feature>
<dbReference type="Gene3D" id="1.20.1250.20">
    <property type="entry name" value="MFS general substrate transporter like domains"/>
    <property type="match status" value="1"/>
</dbReference>
<sequence>MDATPPGPPAPSPALSATPFVPRRSHVWAWSLWDAGSAAFNAVMTTFVFTVYLTGEPFGGEDHASEVLGYGIGAAGVLVALLAPVVGQRSDGAGRRKLWLGINTMLTALFTALCFLVYPDQPYLYLGVALLALANVFDEFAVVNYNAMLPGIAGREHIGRVSGQGWAMGYFGGIVALTIVLFGFITPGLLGIPEEDALNVRAVALFSGLWIALFSIPVLLVVPEIRPAHRGPRPSVARSYRQLWQTLRELYRDAPQTLWFLLSSAVFRDGLNAVFTFGGVIAAGTFGFTLSEVIVFAIVGNVAAGVGALVGGRLDDRVGPKRVIVASLVGILLAGSPLLVLEGTAAFWVCGLLLCLFVGPAQSASRTFLGRLTQTGEEGALFGLYATTGRAVSFLAPTLFAVFVSVLGAQRWGILGILLVIGAGLLLLLRARDPRTAAEPAAAVPPAGPAGR</sequence>
<evidence type="ECO:0000313" key="8">
    <source>
        <dbReference type="EMBL" id="GAA1772832.1"/>
    </source>
</evidence>
<dbReference type="InterPro" id="IPR050495">
    <property type="entry name" value="ATG22/LtaA_families"/>
</dbReference>
<protein>
    <submittedName>
        <fullName evidence="8">MFS transporter</fullName>
    </submittedName>
</protein>
<comment type="caution">
    <text evidence="8">The sequence shown here is derived from an EMBL/GenBank/DDBJ whole genome shotgun (WGS) entry which is preliminary data.</text>
</comment>
<evidence type="ECO:0000256" key="4">
    <source>
        <dbReference type="ARBA" id="ARBA00022989"/>
    </source>
</evidence>
<feature type="transmembrane region" description="Helical" evidence="6">
    <location>
        <begin position="32"/>
        <end position="55"/>
    </location>
</feature>
<feature type="transmembrane region" description="Helical" evidence="6">
    <location>
        <begin position="67"/>
        <end position="86"/>
    </location>
</feature>
<dbReference type="InterPro" id="IPR024671">
    <property type="entry name" value="Atg22-like"/>
</dbReference>
<keyword evidence="2" id="KW-0813">Transport</keyword>
<organism evidence="8 9">
    <name type="scientific">Kocuria aegyptia</name>
    <dbReference type="NCBI Taxonomy" id="330943"/>
    <lineage>
        <taxon>Bacteria</taxon>
        <taxon>Bacillati</taxon>
        <taxon>Actinomycetota</taxon>
        <taxon>Actinomycetes</taxon>
        <taxon>Micrococcales</taxon>
        <taxon>Micrococcaceae</taxon>
        <taxon>Kocuria</taxon>
    </lineage>
</organism>
<dbReference type="Pfam" id="PF11700">
    <property type="entry name" value="ATG22"/>
    <property type="match status" value="1"/>
</dbReference>